<dbReference type="EMBL" id="BAAAND010000016">
    <property type="protein sequence ID" value="GAA1617237.1"/>
    <property type="molecule type" value="Genomic_DNA"/>
</dbReference>
<organism evidence="1 2">
    <name type="scientific">Kribbella karoonensis</name>
    <dbReference type="NCBI Taxonomy" id="324851"/>
    <lineage>
        <taxon>Bacteria</taxon>
        <taxon>Bacillati</taxon>
        <taxon>Actinomycetota</taxon>
        <taxon>Actinomycetes</taxon>
        <taxon>Propionibacteriales</taxon>
        <taxon>Kribbellaceae</taxon>
        <taxon>Kribbella</taxon>
    </lineage>
</organism>
<dbReference type="Proteomes" id="UP001500190">
    <property type="component" value="Unassembled WGS sequence"/>
</dbReference>
<name>A0ABN2EUP6_9ACTN</name>
<reference evidence="1 2" key="1">
    <citation type="journal article" date="2019" name="Int. J. Syst. Evol. Microbiol.">
        <title>The Global Catalogue of Microorganisms (GCM) 10K type strain sequencing project: providing services to taxonomists for standard genome sequencing and annotation.</title>
        <authorList>
            <consortium name="The Broad Institute Genomics Platform"/>
            <consortium name="The Broad Institute Genome Sequencing Center for Infectious Disease"/>
            <person name="Wu L."/>
            <person name="Ma J."/>
        </authorList>
    </citation>
    <scope>NUCLEOTIDE SEQUENCE [LARGE SCALE GENOMIC DNA]</scope>
    <source>
        <strain evidence="1 2">JCM 14304</strain>
    </source>
</reference>
<sequence length="149" mass="15291">MDLPALWAVDGTVAAPPAAVAGLLLAVSEGRVGYDNLLVLAHASAARRGSMTVVAAPDTGVYRAELAGPVAPAVIRVDPASSTLAVQSWYAGIYAVTACSAGALVTHRVHRVVPSHPGFADGIADLGLRVRMRRDLDDVLGVIADRLGC</sequence>
<comment type="caution">
    <text evidence="1">The sequence shown here is derived from an EMBL/GenBank/DDBJ whole genome shotgun (WGS) entry which is preliminary data.</text>
</comment>
<evidence type="ECO:0000313" key="1">
    <source>
        <dbReference type="EMBL" id="GAA1617237.1"/>
    </source>
</evidence>
<gene>
    <name evidence="1" type="ORF">GCM10009742_81290</name>
</gene>
<keyword evidence="2" id="KW-1185">Reference proteome</keyword>
<protein>
    <submittedName>
        <fullName evidence="1">Uncharacterized protein</fullName>
    </submittedName>
</protein>
<proteinExistence type="predicted"/>
<accession>A0ABN2EUP6</accession>
<dbReference type="RefSeq" id="WP_344202274.1">
    <property type="nucleotide sequence ID" value="NZ_BAAAND010000016.1"/>
</dbReference>
<evidence type="ECO:0000313" key="2">
    <source>
        <dbReference type="Proteomes" id="UP001500190"/>
    </source>
</evidence>